<dbReference type="RefSeq" id="WP_265767651.1">
    <property type="nucleotide sequence ID" value="NZ_JAGGJA010000017.1"/>
</dbReference>
<evidence type="ECO:0008006" key="3">
    <source>
        <dbReference type="Google" id="ProtNLM"/>
    </source>
</evidence>
<proteinExistence type="predicted"/>
<name>A0ABT3PSM9_9BACT</name>
<dbReference type="SUPFAM" id="SSF47336">
    <property type="entry name" value="ACP-like"/>
    <property type="match status" value="1"/>
</dbReference>
<sequence>MTKQEIEDVLIEKIKENHALTTGEEPDIDGNTAPFKDLDFFDSLLASEVGIDLQDEIDCDFDNVKEAFKEAQLEGITIEQMADIILKVEEA</sequence>
<dbReference type="InterPro" id="IPR036736">
    <property type="entry name" value="ACP-like_sf"/>
</dbReference>
<evidence type="ECO:0000313" key="1">
    <source>
        <dbReference type="EMBL" id="MCW9708842.1"/>
    </source>
</evidence>
<protein>
    <recommendedName>
        <fullName evidence="3">Carrier domain-containing protein</fullName>
    </recommendedName>
</protein>
<reference evidence="1 2" key="1">
    <citation type="submission" date="2021-03" db="EMBL/GenBank/DDBJ databases">
        <title>Aliifodinibius sp. nov., a new bacterium isolated from saline soil.</title>
        <authorList>
            <person name="Galisteo C."/>
            <person name="De La Haba R."/>
            <person name="Sanchez-Porro C."/>
            <person name="Ventosa A."/>
        </authorList>
    </citation>
    <scope>NUCLEOTIDE SEQUENCE [LARGE SCALE GENOMIC DNA]</scope>
    <source>
        <strain evidence="1 2">1BSP15-2V2</strain>
    </source>
</reference>
<keyword evidence="2" id="KW-1185">Reference proteome</keyword>
<dbReference type="Proteomes" id="UP001207918">
    <property type="component" value="Unassembled WGS sequence"/>
</dbReference>
<accession>A0ABT3PSM9</accession>
<evidence type="ECO:0000313" key="2">
    <source>
        <dbReference type="Proteomes" id="UP001207918"/>
    </source>
</evidence>
<gene>
    <name evidence="1" type="ORF">J6I44_18425</name>
</gene>
<comment type="caution">
    <text evidence="1">The sequence shown here is derived from an EMBL/GenBank/DDBJ whole genome shotgun (WGS) entry which is preliminary data.</text>
</comment>
<dbReference type="EMBL" id="JAGGJA010000017">
    <property type="protein sequence ID" value="MCW9708842.1"/>
    <property type="molecule type" value="Genomic_DNA"/>
</dbReference>
<organism evidence="1 2">
    <name type="scientific">Fodinibius salsisoli</name>
    <dbReference type="NCBI Taxonomy" id="2820877"/>
    <lineage>
        <taxon>Bacteria</taxon>
        <taxon>Pseudomonadati</taxon>
        <taxon>Balneolota</taxon>
        <taxon>Balneolia</taxon>
        <taxon>Balneolales</taxon>
        <taxon>Balneolaceae</taxon>
        <taxon>Fodinibius</taxon>
    </lineage>
</organism>